<dbReference type="SUPFAM" id="SSF53822">
    <property type="entry name" value="Periplasmic binding protein-like I"/>
    <property type="match status" value="1"/>
</dbReference>
<dbReference type="Gene3D" id="3.40.50.2300">
    <property type="match status" value="2"/>
</dbReference>
<dbReference type="SMART" id="SM00354">
    <property type="entry name" value="HTH_LACI"/>
    <property type="match status" value="1"/>
</dbReference>
<dbReference type="Gene3D" id="1.10.260.40">
    <property type="entry name" value="lambda repressor-like DNA-binding domains"/>
    <property type="match status" value="1"/>
</dbReference>
<gene>
    <name evidence="5" type="ORF">ENS59_02685</name>
</gene>
<evidence type="ECO:0000256" key="1">
    <source>
        <dbReference type="ARBA" id="ARBA00023015"/>
    </source>
</evidence>
<name>A0A7C3IP57_9SPIR</name>
<dbReference type="GO" id="GO:0003700">
    <property type="term" value="F:DNA-binding transcription factor activity"/>
    <property type="evidence" value="ECO:0007669"/>
    <property type="project" value="TreeGrafter"/>
</dbReference>
<comment type="caution">
    <text evidence="5">The sequence shown here is derived from an EMBL/GenBank/DDBJ whole genome shotgun (WGS) entry which is preliminary data.</text>
</comment>
<dbReference type="PROSITE" id="PS50932">
    <property type="entry name" value="HTH_LACI_2"/>
    <property type="match status" value="1"/>
</dbReference>
<reference evidence="5" key="1">
    <citation type="journal article" date="2020" name="mSystems">
        <title>Genome- and Community-Level Interaction Insights into Carbon Utilization and Element Cycling Functions of Hydrothermarchaeota in Hydrothermal Sediment.</title>
        <authorList>
            <person name="Zhou Z."/>
            <person name="Liu Y."/>
            <person name="Xu W."/>
            <person name="Pan J."/>
            <person name="Luo Z.H."/>
            <person name="Li M."/>
        </authorList>
    </citation>
    <scope>NUCLEOTIDE SEQUENCE [LARGE SCALE GENOMIC DNA]</scope>
    <source>
        <strain evidence="5">SpSt-503</strain>
    </source>
</reference>
<dbReference type="CDD" id="cd01392">
    <property type="entry name" value="HTH_LacI"/>
    <property type="match status" value="1"/>
</dbReference>
<keyword evidence="3" id="KW-0804">Transcription</keyword>
<evidence type="ECO:0000256" key="3">
    <source>
        <dbReference type="ARBA" id="ARBA00023163"/>
    </source>
</evidence>
<dbReference type="Pfam" id="PF00356">
    <property type="entry name" value="LacI"/>
    <property type="match status" value="1"/>
</dbReference>
<proteinExistence type="predicted"/>
<dbReference type="PANTHER" id="PTHR30146:SF144">
    <property type="entry name" value="LACI-FAMILY TRANSCRIPTION REGULATOR"/>
    <property type="match status" value="1"/>
</dbReference>
<dbReference type="Pfam" id="PF13407">
    <property type="entry name" value="Peripla_BP_4"/>
    <property type="match status" value="1"/>
</dbReference>
<organism evidence="5">
    <name type="scientific">Gracilinema caldarium</name>
    <dbReference type="NCBI Taxonomy" id="215591"/>
    <lineage>
        <taxon>Bacteria</taxon>
        <taxon>Pseudomonadati</taxon>
        <taxon>Spirochaetota</taxon>
        <taxon>Spirochaetia</taxon>
        <taxon>Spirochaetales</taxon>
        <taxon>Breznakiellaceae</taxon>
        <taxon>Gracilinema</taxon>
    </lineage>
</organism>
<keyword evidence="2" id="KW-0238">DNA-binding</keyword>
<dbReference type="CDD" id="cd06307">
    <property type="entry name" value="PBP1_sugar_binding"/>
    <property type="match status" value="1"/>
</dbReference>
<keyword evidence="1" id="KW-0805">Transcription regulation</keyword>
<feature type="domain" description="HTH lacI-type" evidence="4">
    <location>
        <begin position="1"/>
        <end position="55"/>
    </location>
</feature>
<dbReference type="PROSITE" id="PS00356">
    <property type="entry name" value="HTH_LACI_1"/>
    <property type="match status" value="1"/>
</dbReference>
<dbReference type="InterPro" id="IPR025997">
    <property type="entry name" value="SBP_2_dom"/>
</dbReference>
<dbReference type="InterPro" id="IPR010982">
    <property type="entry name" value="Lambda_DNA-bd_dom_sf"/>
</dbReference>
<dbReference type="PANTHER" id="PTHR30146">
    <property type="entry name" value="LACI-RELATED TRANSCRIPTIONAL REPRESSOR"/>
    <property type="match status" value="1"/>
</dbReference>
<dbReference type="AlphaFoldDB" id="A0A7C3IP57"/>
<dbReference type="EMBL" id="DSVL01000081">
    <property type="protein sequence ID" value="HFH28406.1"/>
    <property type="molecule type" value="Genomic_DNA"/>
</dbReference>
<dbReference type="InterPro" id="IPR028082">
    <property type="entry name" value="Peripla_BP_I"/>
</dbReference>
<evidence type="ECO:0000256" key="2">
    <source>
        <dbReference type="ARBA" id="ARBA00023125"/>
    </source>
</evidence>
<evidence type="ECO:0000259" key="4">
    <source>
        <dbReference type="PROSITE" id="PS50932"/>
    </source>
</evidence>
<dbReference type="SUPFAM" id="SSF47413">
    <property type="entry name" value="lambda repressor-like DNA-binding domains"/>
    <property type="match status" value="1"/>
</dbReference>
<dbReference type="InterPro" id="IPR000843">
    <property type="entry name" value="HTH_LacI"/>
</dbReference>
<accession>A0A7C3IP57</accession>
<protein>
    <submittedName>
        <fullName evidence="5">LacI family transcriptional regulator</fullName>
    </submittedName>
</protein>
<dbReference type="GO" id="GO:0000976">
    <property type="term" value="F:transcription cis-regulatory region binding"/>
    <property type="evidence" value="ECO:0007669"/>
    <property type="project" value="TreeGrafter"/>
</dbReference>
<sequence>MTVKEIARLAGVSIGTVDRVLHGRGRVSPETKARIEDIIKKSGFTPNPIARGLKRSRPFTFVALLPHRGQDSGYWGQGYGGLQSASEELSPLGIKTIIIEYDRYNPASFHDAVRQFCKLHCDGLLLPPIMPEESRVFIESIQGKVPYIYYDADLPGTEPLCVIGQDAFRGGMLAGRLAKLLSCGKNGSFGVLVAHQEDYHILRRRDGFYEYAHQHGLKVFQQQGVDLEHPEAASTLIKNLLDTHEDLLGVFVTSASAHRIAEAARELRRTNDFIIIGYDLVPENHRLLQEGHIDAIISQRPETQARRGLLHLYRAIVLGKSIPKREEVPLDLYLPENVPPYHESFHGSPAKRSHS</sequence>
<evidence type="ECO:0000313" key="5">
    <source>
        <dbReference type="EMBL" id="HFH28406.1"/>
    </source>
</evidence>